<evidence type="ECO:0000313" key="2">
    <source>
        <dbReference type="EMBL" id="MFF0547039.1"/>
    </source>
</evidence>
<feature type="region of interest" description="Disordered" evidence="1">
    <location>
        <begin position="1"/>
        <end position="20"/>
    </location>
</feature>
<dbReference type="EMBL" id="JBIAMX010000031">
    <property type="protein sequence ID" value="MFF0547039.1"/>
    <property type="molecule type" value="Genomic_DNA"/>
</dbReference>
<dbReference type="RefSeq" id="WP_157224920.1">
    <property type="nucleotide sequence ID" value="NZ_JBIAMX010000031.1"/>
</dbReference>
<protein>
    <submittedName>
        <fullName evidence="2">Uncharacterized protein</fullName>
    </submittedName>
</protein>
<reference evidence="2 3" key="1">
    <citation type="submission" date="2024-10" db="EMBL/GenBank/DDBJ databases">
        <title>The Natural Products Discovery Center: Release of the First 8490 Sequenced Strains for Exploring Actinobacteria Biosynthetic Diversity.</title>
        <authorList>
            <person name="Kalkreuter E."/>
            <person name="Kautsar S.A."/>
            <person name="Yang D."/>
            <person name="Bader C.D."/>
            <person name="Teijaro C.N."/>
            <person name="Fluegel L."/>
            <person name="Davis C.M."/>
            <person name="Simpson J.R."/>
            <person name="Lauterbach L."/>
            <person name="Steele A.D."/>
            <person name="Gui C."/>
            <person name="Meng S."/>
            <person name="Li G."/>
            <person name="Viehrig K."/>
            <person name="Ye F."/>
            <person name="Su P."/>
            <person name="Kiefer A.F."/>
            <person name="Nichols A."/>
            <person name="Cepeda A.J."/>
            <person name="Yan W."/>
            <person name="Fan B."/>
            <person name="Jiang Y."/>
            <person name="Adhikari A."/>
            <person name="Zheng C.-J."/>
            <person name="Schuster L."/>
            <person name="Cowan T.M."/>
            <person name="Smanski M.J."/>
            <person name="Chevrette M.G."/>
            <person name="De Carvalho L.P.S."/>
            <person name="Shen B."/>
        </authorList>
    </citation>
    <scope>NUCLEOTIDE SEQUENCE [LARGE SCALE GENOMIC DNA]</scope>
    <source>
        <strain evidence="2 3">NPDC004045</strain>
    </source>
</reference>
<proteinExistence type="predicted"/>
<evidence type="ECO:0000313" key="3">
    <source>
        <dbReference type="Proteomes" id="UP001601444"/>
    </source>
</evidence>
<evidence type="ECO:0000256" key="1">
    <source>
        <dbReference type="SAM" id="MobiDB-lite"/>
    </source>
</evidence>
<keyword evidence="3" id="KW-1185">Reference proteome</keyword>
<name>A0ABW6PXC8_9NOCA</name>
<feature type="region of interest" description="Disordered" evidence="1">
    <location>
        <begin position="29"/>
        <end position="53"/>
    </location>
</feature>
<organism evidence="2 3">
    <name type="scientific">Nocardia thailandica</name>
    <dbReference type="NCBI Taxonomy" id="257275"/>
    <lineage>
        <taxon>Bacteria</taxon>
        <taxon>Bacillati</taxon>
        <taxon>Actinomycetota</taxon>
        <taxon>Actinomycetes</taxon>
        <taxon>Mycobacteriales</taxon>
        <taxon>Nocardiaceae</taxon>
        <taxon>Nocardia</taxon>
    </lineage>
</organism>
<sequence length="53" mass="5436">MQQILGTAGPDGNAGNSNASFFDARQEAAFGHSSCSNTRKSAVSAHNPDVSPE</sequence>
<accession>A0ABW6PXC8</accession>
<comment type="caution">
    <text evidence="2">The sequence shown here is derived from an EMBL/GenBank/DDBJ whole genome shotgun (WGS) entry which is preliminary data.</text>
</comment>
<gene>
    <name evidence="2" type="ORF">ACFYTF_29795</name>
</gene>
<dbReference type="Proteomes" id="UP001601444">
    <property type="component" value="Unassembled WGS sequence"/>
</dbReference>